<keyword evidence="2" id="KW-0812">Transmembrane</keyword>
<organism evidence="4">
    <name type="scientific">freshwater metagenome</name>
    <dbReference type="NCBI Taxonomy" id="449393"/>
    <lineage>
        <taxon>unclassified sequences</taxon>
        <taxon>metagenomes</taxon>
        <taxon>ecological metagenomes</taxon>
    </lineage>
</organism>
<feature type="domain" description="PPM-type phosphatase" evidence="3">
    <location>
        <begin position="4"/>
        <end position="237"/>
    </location>
</feature>
<dbReference type="SMART" id="SM00331">
    <property type="entry name" value="PP2C_SIG"/>
    <property type="match status" value="1"/>
</dbReference>
<reference evidence="4" key="1">
    <citation type="submission" date="2014-06" db="EMBL/GenBank/DDBJ databases">
        <title>Key roles for freshwater Actinobacteria revealed by deep metagenomic sequencing.</title>
        <authorList>
            <person name="Ghai R."/>
            <person name="Mizuno C.M."/>
            <person name="Picazo A."/>
            <person name="Camacho A."/>
            <person name="Rodriguez-Valera F."/>
        </authorList>
    </citation>
    <scope>NUCLEOTIDE SEQUENCE</scope>
</reference>
<keyword evidence="2" id="KW-1133">Transmembrane helix</keyword>
<feature type="region of interest" description="Disordered" evidence="1">
    <location>
        <begin position="257"/>
        <end position="301"/>
    </location>
</feature>
<feature type="compositionally biased region" description="Polar residues" evidence="1">
    <location>
        <begin position="265"/>
        <end position="292"/>
    </location>
</feature>
<evidence type="ECO:0000313" key="4">
    <source>
        <dbReference type="EMBL" id="KGA13840.1"/>
    </source>
</evidence>
<name>A0A094PQ27_9ZZZZ</name>
<dbReference type="PROSITE" id="PS51746">
    <property type="entry name" value="PPM_2"/>
    <property type="match status" value="1"/>
</dbReference>
<evidence type="ECO:0000256" key="2">
    <source>
        <dbReference type="SAM" id="Phobius"/>
    </source>
</evidence>
<dbReference type="SMART" id="SM00332">
    <property type="entry name" value="PP2Cc"/>
    <property type="match status" value="1"/>
</dbReference>
<protein>
    <recommendedName>
        <fullName evidence="3">PPM-type phosphatase domain-containing protein</fullName>
    </recommendedName>
</protein>
<dbReference type="AlphaFoldDB" id="A0A094PQ27"/>
<dbReference type="Gene3D" id="3.60.40.10">
    <property type="entry name" value="PPM-type phosphatase domain"/>
    <property type="match status" value="1"/>
</dbReference>
<dbReference type="CDD" id="cd00143">
    <property type="entry name" value="PP2Cc"/>
    <property type="match status" value="1"/>
</dbReference>
<dbReference type="InterPro" id="IPR036457">
    <property type="entry name" value="PPM-type-like_dom_sf"/>
</dbReference>
<proteinExistence type="predicted"/>
<dbReference type="Pfam" id="PF13672">
    <property type="entry name" value="PP2C_2"/>
    <property type="match status" value="1"/>
</dbReference>
<dbReference type="PANTHER" id="PTHR47992">
    <property type="entry name" value="PROTEIN PHOSPHATASE"/>
    <property type="match status" value="1"/>
</dbReference>
<evidence type="ECO:0000256" key="1">
    <source>
        <dbReference type="SAM" id="MobiDB-lite"/>
    </source>
</evidence>
<comment type="caution">
    <text evidence="4">The sequence shown here is derived from an EMBL/GenBank/DDBJ whole genome shotgun (WGS) entry which is preliminary data.</text>
</comment>
<feature type="transmembrane region" description="Helical" evidence="2">
    <location>
        <begin position="312"/>
        <end position="333"/>
    </location>
</feature>
<gene>
    <name evidence="4" type="ORF">GM51_18745</name>
</gene>
<dbReference type="SUPFAM" id="SSF81606">
    <property type="entry name" value="PP2C-like"/>
    <property type="match status" value="1"/>
</dbReference>
<dbReference type="GO" id="GO:0004722">
    <property type="term" value="F:protein serine/threonine phosphatase activity"/>
    <property type="evidence" value="ECO:0007669"/>
    <property type="project" value="InterPro"/>
</dbReference>
<evidence type="ECO:0000259" key="3">
    <source>
        <dbReference type="PROSITE" id="PS51746"/>
    </source>
</evidence>
<dbReference type="InterPro" id="IPR015655">
    <property type="entry name" value="PP2C"/>
</dbReference>
<dbReference type="EMBL" id="JNSL01000170">
    <property type="protein sequence ID" value="KGA13840.1"/>
    <property type="molecule type" value="Genomic_DNA"/>
</dbReference>
<sequence>MSPLVSARSDVGRVRTSNQDSGYAGQFFFVVADGMGGHAGGDVASGIAVRDLAALDRRFSSVAEARAALVAQLKTINEKLSHVVDSNPELAGLGTTVSGMVRVGDRFVVAHIGDSRIYRLSNGELTQVTADHTFVQQLIDAGRITEAEAKDHPRRSVLMRVLGDVDDDPSIDTTDLPAIPGERWLLCSDGLTGVLDDANVRDMLAADSAPETVSARLVDRALNGGGPDNITVIVVDVGGEDGEARADFVGSAASKRKLPAVRTGETGSSPRPKTRSVPVSTSELPLPTNASESRPAAAPERRVLSARGRRRLRAGIIAVVVLAILVVAAVWGYSWTQTRFYLGANGPHVAVFQGIPVTLGGLALSQVYLDSDVLVSSLPAYERTQVTQSISYDNVSDAVTALNRITGE</sequence>
<dbReference type="InterPro" id="IPR001932">
    <property type="entry name" value="PPM-type_phosphatase-like_dom"/>
</dbReference>
<accession>A0A094PQ27</accession>
<keyword evidence="2" id="KW-0472">Membrane</keyword>